<protein>
    <recommendedName>
        <fullName evidence="4">DUF4760 domain-containing protein</fullName>
    </recommendedName>
</protein>
<dbReference type="RefSeq" id="WP_419580519.1">
    <property type="nucleotide sequence ID" value="NZ_CP036432.1"/>
</dbReference>
<organism evidence="2 3">
    <name type="scientific">Stieleria magnilauensis</name>
    <dbReference type="NCBI Taxonomy" id="2527963"/>
    <lineage>
        <taxon>Bacteria</taxon>
        <taxon>Pseudomonadati</taxon>
        <taxon>Planctomycetota</taxon>
        <taxon>Planctomycetia</taxon>
        <taxon>Pirellulales</taxon>
        <taxon>Pirellulaceae</taxon>
        <taxon>Stieleria</taxon>
    </lineage>
</organism>
<feature type="transmembrane region" description="Helical" evidence="1">
    <location>
        <begin position="37"/>
        <end position="55"/>
    </location>
</feature>
<keyword evidence="1" id="KW-0812">Transmembrane</keyword>
<dbReference type="Proteomes" id="UP000318081">
    <property type="component" value="Chromosome"/>
</dbReference>
<keyword evidence="1" id="KW-0472">Membrane</keyword>
<proteinExistence type="predicted"/>
<evidence type="ECO:0008006" key="4">
    <source>
        <dbReference type="Google" id="ProtNLM"/>
    </source>
</evidence>
<evidence type="ECO:0000313" key="2">
    <source>
        <dbReference type="EMBL" id="QDV87223.1"/>
    </source>
</evidence>
<keyword evidence="1" id="KW-1133">Transmembrane helix</keyword>
<dbReference type="EMBL" id="CP036432">
    <property type="protein sequence ID" value="QDV87223.1"/>
    <property type="molecule type" value="Genomic_DNA"/>
</dbReference>
<keyword evidence="3" id="KW-1185">Reference proteome</keyword>
<accession>A0ABX5XYW7</accession>
<evidence type="ECO:0000256" key="1">
    <source>
        <dbReference type="SAM" id="Phobius"/>
    </source>
</evidence>
<evidence type="ECO:0000313" key="3">
    <source>
        <dbReference type="Proteomes" id="UP000318081"/>
    </source>
</evidence>
<sequence length="186" mass="20673">MAMRALGQILMWLGFLGGSFAAVSQLEVQDNKWATVPWLWYAAAMAVGIVGIVLLRRAKREDHHDHDKTDAEYSVITSSLAELSSAVETLCQNTQHPPADTLKFIDDRCAEPLADFADSRQALVKRFGMTVYADVMTEFASAERYVNRSWSAAADGYVDEVDTSLRRAHQHLANARELISKAEQNA</sequence>
<reference evidence="2 3" key="1">
    <citation type="submission" date="2019-02" db="EMBL/GenBank/DDBJ databases">
        <title>Deep-cultivation of Planctomycetes and their phenomic and genomic characterization uncovers novel biology.</title>
        <authorList>
            <person name="Wiegand S."/>
            <person name="Jogler M."/>
            <person name="Boedeker C."/>
            <person name="Pinto D."/>
            <person name="Vollmers J."/>
            <person name="Rivas-Marin E."/>
            <person name="Kohn T."/>
            <person name="Peeters S.H."/>
            <person name="Heuer A."/>
            <person name="Rast P."/>
            <person name="Oberbeckmann S."/>
            <person name="Bunk B."/>
            <person name="Jeske O."/>
            <person name="Meyerdierks A."/>
            <person name="Storesund J.E."/>
            <person name="Kallscheuer N."/>
            <person name="Luecker S."/>
            <person name="Lage O.M."/>
            <person name="Pohl T."/>
            <person name="Merkel B.J."/>
            <person name="Hornburger P."/>
            <person name="Mueller R.-W."/>
            <person name="Bruemmer F."/>
            <person name="Labrenz M."/>
            <person name="Spormann A.M."/>
            <person name="Op den Camp H."/>
            <person name="Overmann J."/>
            <person name="Amann R."/>
            <person name="Jetten M.S.M."/>
            <person name="Mascher T."/>
            <person name="Medema M.H."/>
            <person name="Devos D.P."/>
            <person name="Kaster A.-K."/>
            <person name="Ovreas L."/>
            <person name="Rohde M."/>
            <person name="Galperin M.Y."/>
            <person name="Jogler C."/>
        </authorList>
    </citation>
    <scope>NUCLEOTIDE SEQUENCE [LARGE SCALE GENOMIC DNA]</scope>
    <source>
        <strain evidence="2 3">TBK1r</strain>
    </source>
</reference>
<name>A0ABX5XYW7_9BACT</name>
<gene>
    <name evidence="2" type="ORF">TBK1r_62520</name>
</gene>